<evidence type="ECO:0000313" key="1">
    <source>
        <dbReference type="EMBL" id="BDS08944.1"/>
    </source>
</evidence>
<dbReference type="Pfam" id="PF05635">
    <property type="entry name" value="23S_rRNA_IVP"/>
    <property type="match status" value="1"/>
</dbReference>
<sequence>MNNTLKTFEDLEAYKAARAFRVFISQSIAPKLLDAKEFDLLNQLKRSSRSVTANIAEGYGRFHYLDTAKFCSNARGSLCETLDHMNVAVDDLIIDEKLYQQARNEYETSTKLLNGYIKFLYKSADKPKAPAPQSS</sequence>
<dbReference type="SUPFAM" id="SSF158446">
    <property type="entry name" value="IVS-encoded protein-like"/>
    <property type="match status" value="1"/>
</dbReference>
<proteinExistence type="predicted"/>
<dbReference type="PANTHER" id="PTHR38471:SF2">
    <property type="entry name" value="FOUR HELIX BUNDLE PROTEIN"/>
    <property type="match status" value="1"/>
</dbReference>
<reference evidence="1" key="1">
    <citation type="submission" date="2024-07" db="EMBL/GenBank/DDBJ databases">
        <title>Complete genome sequence of Verrucomicrobiaceae bacterium NT6N.</title>
        <authorList>
            <person name="Huang C."/>
            <person name="Takami H."/>
            <person name="Hamasaki K."/>
        </authorList>
    </citation>
    <scope>NUCLEOTIDE SEQUENCE</scope>
    <source>
        <strain evidence="1">NT6N</strain>
    </source>
</reference>
<accession>A0AAT9FSR5</accession>
<dbReference type="Gene3D" id="1.20.1440.60">
    <property type="entry name" value="23S rRNA-intervening sequence"/>
    <property type="match status" value="1"/>
</dbReference>
<dbReference type="NCBIfam" id="TIGR02436">
    <property type="entry name" value="four helix bundle protein"/>
    <property type="match status" value="1"/>
</dbReference>
<dbReference type="EMBL" id="AP026866">
    <property type="protein sequence ID" value="BDS08944.1"/>
    <property type="molecule type" value="Genomic_DNA"/>
</dbReference>
<name>A0AAT9FSR5_9BACT</name>
<dbReference type="InterPro" id="IPR012657">
    <property type="entry name" value="23S_rRNA-intervening_sequence"/>
</dbReference>
<dbReference type="AlphaFoldDB" id="A0AAT9FSR5"/>
<dbReference type="InterPro" id="IPR036583">
    <property type="entry name" value="23S_rRNA_IVS_sf"/>
</dbReference>
<dbReference type="CDD" id="cd16377">
    <property type="entry name" value="23S_rRNA_IVP_like"/>
    <property type="match status" value="1"/>
</dbReference>
<organism evidence="1">
    <name type="scientific">Oceaniferula spumae</name>
    <dbReference type="NCBI Taxonomy" id="2979115"/>
    <lineage>
        <taxon>Bacteria</taxon>
        <taxon>Pseudomonadati</taxon>
        <taxon>Verrucomicrobiota</taxon>
        <taxon>Verrucomicrobiia</taxon>
        <taxon>Verrucomicrobiales</taxon>
        <taxon>Verrucomicrobiaceae</taxon>
        <taxon>Oceaniferula</taxon>
    </lineage>
</organism>
<protein>
    <recommendedName>
        <fullName evidence="2">Four helix bundle protein</fullName>
    </recommendedName>
</protein>
<dbReference type="PANTHER" id="PTHR38471">
    <property type="entry name" value="FOUR HELIX BUNDLE PROTEIN"/>
    <property type="match status" value="1"/>
</dbReference>
<evidence type="ECO:0008006" key="2">
    <source>
        <dbReference type="Google" id="ProtNLM"/>
    </source>
</evidence>
<gene>
    <name evidence="1" type="ORF">NT6N_39840</name>
</gene>
<dbReference type="KEGG" id="osu:NT6N_39840"/>